<dbReference type="Proteomes" id="UP000309038">
    <property type="component" value="Unassembled WGS sequence"/>
</dbReference>
<dbReference type="AlphaFoldDB" id="A0A4S4KLI4"/>
<organism evidence="1 2">
    <name type="scientific">Hermanssonia centrifuga</name>
    <dbReference type="NCBI Taxonomy" id="98765"/>
    <lineage>
        <taxon>Eukaryota</taxon>
        <taxon>Fungi</taxon>
        <taxon>Dikarya</taxon>
        <taxon>Basidiomycota</taxon>
        <taxon>Agaricomycotina</taxon>
        <taxon>Agaricomycetes</taxon>
        <taxon>Polyporales</taxon>
        <taxon>Meruliaceae</taxon>
        <taxon>Hermanssonia</taxon>
    </lineage>
</organism>
<accession>A0A4S4KLI4</accession>
<proteinExistence type="predicted"/>
<evidence type="ECO:0000313" key="2">
    <source>
        <dbReference type="Proteomes" id="UP000309038"/>
    </source>
</evidence>
<comment type="caution">
    <text evidence="1">The sequence shown here is derived from an EMBL/GenBank/DDBJ whole genome shotgun (WGS) entry which is preliminary data.</text>
</comment>
<protein>
    <submittedName>
        <fullName evidence="1">Uncharacterized protein</fullName>
    </submittedName>
</protein>
<keyword evidence="2" id="KW-1185">Reference proteome</keyword>
<gene>
    <name evidence="1" type="ORF">EW026_g3191</name>
</gene>
<evidence type="ECO:0000313" key="1">
    <source>
        <dbReference type="EMBL" id="THG99103.1"/>
    </source>
</evidence>
<dbReference type="EMBL" id="SGPJ01000092">
    <property type="protein sequence ID" value="THG99103.1"/>
    <property type="molecule type" value="Genomic_DNA"/>
</dbReference>
<reference evidence="1 2" key="1">
    <citation type="submission" date="2019-02" db="EMBL/GenBank/DDBJ databases">
        <title>Genome sequencing of the rare red list fungi Phlebia centrifuga.</title>
        <authorList>
            <person name="Buettner E."/>
            <person name="Kellner H."/>
        </authorList>
    </citation>
    <scope>NUCLEOTIDE SEQUENCE [LARGE SCALE GENOMIC DNA]</scope>
    <source>
        <strain evidence="1 2">DSM 108282</strain>
    </source>
</reference>
<sequence>MKALEARHMIVCLHQSGYIEVYSTQDGTCLAAANVEDGHFSPPPGTKANSKLPVIWKWKSLHVASIAEQGFLLLACASPKATTSTLQTLESNEADREEETRIVAFQVQVSREGGPDGIMLKKMGDWSLDGYAESVELIAENDARPASHKLVSALHQAET</sequence>
<name>A0A4S4KLI4_9APHY</name>